<dbReference type="PIRSF" id="PIRSF007663">
    <property type="entry name" value="UCP007663"/>
    <property type="match status" value="1"/>
</dbReference>
<evidence type="ECO:0000259" key="3">
    <source>
        <dbReference type="Pfam" id="PF21307"/>
    </source>
</evidence>
<organism evidence="5 6">
    <name type="scientific">Arcticibacter pallidicorallinus</name>
    <dbReference type="NCBI Taxonomy" id="1259464"/>
    <lineage>
        <taxon>Bacteria</taxon>
        <taxon>Pseudomonadati</taxon>
        <taxon>Bacteroidota</taxon>
        <taxon>Sphingobacteriia</taxon>
        <taxon>Sphingobacteriales</taxon>
        <taxon>Sphingobacteriaceae</taxon>
        <taxon>Arcticibacter</taxon>
    </lineage>
</organism>
<dbReference type="PANTHER" id="PTHR31084:SF0">
    <property type="entry name" value="ALPHA-L-FUCOSIDASE 2"/>
    <property type="match status" value="1"/>
</dbReference>
<dbReference type="InterPro" id="IPR013780">
    <property type="entry name" value="Glyco_hydro_b"/>
</dbReference>
<dbReference type="Gene3D" id="2.70.98.50">
    <property type="entry name" value="putative glycoside hydrolase family protein from bacillus halodurans"/>
    <property type="match status" value="1"/>
</dbReference>
<feature type="chain" id="PRO_5015697692" evidence="1">
    <location>
        <begin position="21"/>
        <end position="862"/>
    </location>
</feature>
<dbReference type="InterPro" id="IPR012341">
    <property type="entry name" value="6hp_glycosidase-like_sf"/>
</dbReference>
<dbReference type="Gene3D" id="1.50.10.10">
    <property type="match status" value="1"/>
</dbReference>
<evidence type="ECO:0000313" key="5">
    <source>
        <dbReference type="EMBL" id="PRY53297.1"/>
    </source>
</evidence>
<dbReference type="AlphaFoldDB" id="A0A2T0U5V9"/>
<dbReference type="PANTHER" id="PTHR31084">
    <property type="entry name" value="ALPHA-L-FUCOSIDASE 2"/>
    <property type="match status" value="1"/>
</dbReference>
<feature type="domain" description="Glycosyl hydrolase family 95 catalytic" evidence="4">
    <location>
        <begin position="309"/>
        <end position="730"/>
    </location>
</feature>
<dbReference type="FunFam" id="1.50.10.10:FF:000028">
    <property type="entry name" value="Alpha-L-fucosidase 2"/>
    <property type="match status" value="1"/>
</dbReference>
<dbReference type="InterPro" id="IPR008928">
    <property type="entry name" value="6-hairpin_glycosidase_sf"/>
</dbReference>
<dbReference type="InterPro" id="IPR016518">
    <property type="entry name" value="Alpha-L-fucosidase"/>
</dbReference>
<dbReference type="Pfam" id="PF14498">
    <property type="entry name" value="Glyco_hyd_65N_2"/>
    <property type="match status" value="1"/>
</dbReference>
<evidence type="ECO:0000259" key="4">
    <source>
        <dbReference type="Pfam" id="PF22124"/>
    </source>
</evidence>
<feature type="domain" description="Alpha fucosidase A-like C-terminal" evidence="3">
    <location>
        <begin position="732"/>
        <end position="807"/>
    </location>
</feature>
<feature type="signal peptide" evidence="1">
    <location>
        <begin position="1"/>
        <end position="20"/>
    </location>
</feature>
<name>A0A2T0U5V9_9SPHI</name>
<dbReference type="EMBL" id="PVTH01000004">
    <property type="protein sequence ID" value="PRY53297.1"/>
    <property type="molecule type" value="Genomic_DNA"/>
</dbReference>
<dbReference type="InterPro" id="IPR054363">
    <property type="entry name" value="GH95_cat"/>
</dbReference>
<reference evidence="5 6" key="1">
    <citation type="submission" date="2018-03" db="EMBL/GenBank/DDBJ databases">
        <title>Genomic Encyclopedia of Type Strains, Phase III (KMG-III): the genomes of soil and plant-associated and newly described type strains.</title>
        <authorList>
            <person name="Whitman W."/>
        </authorList>
    </citation>
    <scope>NUCLEOTIDE SEQUENCE [LARGE SCALE GENOMIC DNA]</scope>
    <source>
        <strain evidence="5 6">CGMCC 1.9313</strain>
    </source>
</reference>
<evidence type="ECO:0000313" key="6">
    <source>
        <dbReference type="Proteomes" id="UP000238034"/>
    </source>
</evidence>
<proteinExistence type="predicted"/>
<dbReference type="GO" id="GO:0005975">
    <property type="term" value="P:carbohydrate metabolic process"/>
    <property type="evidence" value="ECO:0007669"/>
    <property type="project" value="InterPro"/>
</dbReference>
<keyword evidence="6" id="KW-1185">Reference proteome</keyword>
<comment type="caution">
    <text evidence="5">The sequence shown here is derived from an EMBL/GenBank/DDBJ whole genome shotgun (WGS) entry which is preliminary data.</text>
</comment>
<feature type="domain" description="Glycosyl hydrolase family 95 N-terminal" evidence="2">
    <location>
        <begin position="33"/>
        <end position="281"/>
    </location>
</feature>
<evidence type="ECO:0000259" key="2">
    <source>
        <dbReference type="Pfam" id="PF14498"/>
    </source>
</evidence>
<dbReference type="Pfam" id="PF21307">
    <property type="entry name" value="Glyco_hydro_95_C"/>
    <property type="match status" value="1"/>
</dbReference>
<dbReference type="Pfam" id="PF22124">
    <property type="entry name" value="Glyco_hydro_95_cat"/>
    <property type="match status" value="1"/>
</dbReference>
<dbReference type="InterPro" id="IPR027414">
    <property type="entry name" value="GH95_N_dom"/>
</dbReference>
<dbReference type="GO" id="GO:0004560">
    <property type="term" value="F:alpha-L-fucosidase activity"/>
    <property type="evidence" value="ECO:0007669"/>
    <property type="project" value="InterPro"/>
</dbReference>
<dbReference type="Gene3D" id="2.60.40.1180">
    <property type="entry name" value="Golgi alpha-mannosidase II"/>
    <property type="match status" value="1"/>
</dbReference>
<dbReference type="OrthoDB" id="9802600at2"/>
<dbReference type="Proteomes" id="UP000238034">
    <property type="component" value="Unassembled WGS sequence"/>
</dbReference>
<keyword evidence="1" id="KW-0732">Signal</keyword>
<dbReference type="RefSeq" id="WP_106292865.1">
    <property type="nucleotide sequence ID" value="NZ_PVTH01000004.1"/>
</dbReference>
<gene>
    <name evidence="5" type="ORF">B0I27_104307</name>
</gene>
<protein>
    <submittedName>
        <fullName evidence="5">Alpha-L-fucosidase 2</fullName>
    </submittedName>
</protein>
<evidence type="ECO:0000256" key="1">
    <source>
        <dbReference type="SAM" id="SignalP"/>
    </source>
</evidence>
<dbReference type="InterPro" id="IPR049053">
    <property type="entry name" value="AFCA-like_C"/>
</dbReference>
<accession>A0A2T0U5V9</accession>
<dbReference type="SUPFAM" id="SSF48208">
    <property type="entry name" value="Six-hairpin glycosidases"/>
    <property type="match status" value="1"/>
</dbReference>
<sequence length="862" mass="96704">MNLKANCCLIALGICFSSWASSPVKSKASALKLWYNTPARAWEEAMPLGNGKTGAMVFGRISRERIQLNDNTLWSGYPLSGNNSDGPVILPKVREAISTGDYNRASYLWKKMQGPYSARYLPLGDLILDHHLKDSTAVAYYRDLDIGHALATTRFKVGGVNYSRESFISHPDKVVMVKLSADRKGALNFTAALSSKLRFKVAALQNDYLVLKGKAPKYVANRDYESQQVVYDEKEDGEGMTFEIHLRVKTEGGNCTVSGDSLKIAGATTVTLYLTEATSFNGFDKSPGLEGKDPAIEAGGNMKQALRKSYDEIKRSHLTDYATLFNRVKFSLGEEEVKLTTDERLRNFNASKGDPGLQVLYYQFGRYLMISSSRLGSRPTNLQGIWNDQVQPPWGSNYTMNINTEMNYWLAENTNLSELHRPLFDFMKELAINGSKTAKINYNIPEGWLAHHNSDLWAKTSPTGGYDWDPRGMPRWSAWPMAGAWLSTHLWEHYLFNGDRKFLQEEAYPLMKGSAEFILHWLINDPHSEYLVTNPSTSPENTVKIAGKEFQLSMASTMDMAIIRELFTACIETSKVLGIDSDFRHKLEAAKLKLYPYQIGQYGQLQEWYKDWDDPKDSHRHISHLFGLYPGNQISVFTSPELAAAAKQSLIHRGDVSTGWSMAWKINWWARLKDGNQAYKILASAFTYIDPTEKREQMSGGGTYPNLFDAHPPFQIDGNFGGTAGMTEMLVQSHDGEIELLPALPDVWKSGYIKGVRARGNFEVNLQWKSGRLQRAVILSKAGGNCRLRTSTPVVVRGTQTQKATGDNSNALIYHSEIPVYKKSGKTELPSLNLKDTYVIDFQTVAGKEYVIEAAMPSDTKF</sequence>